<dbReference type="InterPro" id="IPR051792">
    <property type="entry name" value="GGT_bact"/>
</dbReference>
<feature type="region of interest" description="Disordered" evidence="12">
    <location>
        <begin position="20"/>
        <end position="45"/>
    </location>
</feature>
<keyword evidence="4 11" id="KW-0808">Transferase</keyword>
<keyword evidence="15" id="KW-1185">Reference proteome</keyword>
<comment type="subunit">
    <text evidence="11">This enzyme consists of two polypeptide chains, which are synthesized in precursor form from a single polypeptide.</text>
</comment>
<keyword evidence="6 11" id="KW-0865">Zymogen</keyword>
<evidence type="ECO:0000256" key="4">
    <source>
        <dbReference type="ARBA" id="ARBA00022679"/>
    </source>
</evidence>
<feature type="compositionally biased region" description="Basic and acidic residues" evidence="12">
    <location>
        <begin position="553"/>
        <end position="570"/>
    </location>
</feature>
<evidence type="ECO:0000256" key="2">
    <source>
        <dbReference type="ARBA" id="ARBA00001089"/>
    </source>
</evidence>
<dbReference type="GO" id="GO:0103068">
    <property type="term" value="F:leukotriene C4 gamma-glutamyl transferase activity"/>
    <property type="evidence" value="ECO:0007669"/>
    <property type="project" value="UniProtKB-EC"/>
</dbReference>
<comment type="catalytic activity">
    <reaction evidence="8 11">
        <text>an N-terminal (5-L-glutamyl)-[peptide] + an alpha-amino acid = 5-L-glutamyl amino acid + an N-terminal L-alpha-aminoacyl-[peptide]</text>
        <dbReference type="Rhea" id="RHEA:23904"/>
        <dbReference type="Rhea" id="RHEA-COMP:9780"/>
        <dbReference type="Rhea" id="RHEA-COMP:9795"/>
        <dbReference type="ChEBI" id="CHEBI:77644"/>
        <dbReference type="ChEBI" id="CHEBI:78597"/>
        <dbReference type="ChEBI" id="CHEBI:78599"/>
        <dbReference type="ChEBI" id="CHEBI:78608"/>
        <dbReference type="EC" id="2.3.2.2"/>
    </reaction>
</comment>
<sequence length="577" mass="61907" precursor="true">MKRVLLTLCLLALCACTATQPTEPQPAPTKTQPEAATKAQVTTSTTGMVASNSDVASRIGADVLRQGGNAVDAAIATQFALAVTWPEAGNIGGGGFMLVAPPHKEVVCIDYRETAPLDATTDMYTFGENRHHHRHAGVPGTVAGMEQAHHKFGSLEWADLVTPAVELARNGFTVDEHLAGSLNSVLKKEKTQTADNLAELRRVYGKPDGTDWQAGDRLQLPDLANTLETIAHQGSKGFYQGKVAQAIADDMKAQGGIITTTDLAGYEARTRKAIHTTYLGHDVYGAPPPSSGGVTITLMLNMLERYDLVADERYSVRTLHLMTEAMKRAFSERAKHLGDTDFVEVPLAELTTKAYARSLAQSINPDKTTPSEELAPPIQLADESPSTTHFSVIDEQGMAVANTTTLEQAWGSRIITPGLGFVYNNEMGDFNWKPGHTDRKGRIGTPANIIEPGKRMLSSMSPTIVRQHGKAILVTGSPGGRTIINTVLGILVSTLDYNQPLAQTIDEPRIHHGWFPDELVVEPGIAESTLQDLRGLGHAVRVRTGPQGAAHSIRIDPKTGTRTGVADHRRGGTAAAP</sequence>
<dbReference type="AlphaFoldDB" id="A0A518BTP4"/>
<feature type="signal peptide" evidence="13">
    <location>
        <begin position="1"/>
        <end position="20"/>
    </location>
</feature>
<dbReference type="UniPathway" id="UPA00204"/>
<comment type="PTM">
    <text evidence="11">Cleaved by autocatalysis into a large and a small subunit.</text>
</comment>
<comment type="catalytic activity">
    <reaction evidence="1 11">
        <text>an S-substituted glutathione + H2O = an S-substituted L-cysteinylglycine + L-glutamate</text>
        <dbReference type="Rhea" id="RHEA:59468"/>
        <dbReference type="ChEBI" id="CHEBI:15377"/>
        <dbReference type="ChEBI" id="CHEBI:29985"/>
        <dbReference type="ChEBI" id="CHEBI:90779"/>
        <dbReference type="ChEBI" id="CHEBI:143103"/>
        <dbReference type="EC" id="3.4.19.13"/>
    </reaction>
</comment>
<dbReference type="GO" id="GO:0006751">
    <property type="term" value="P:glutathione catabolic process"/>
    <property type="evidence" value="ECO:0007669"/>
    <property type="project" value="UniProtKB-UniRule"/>
</dbReference>
<evidence type="ECO:0000256" key="1">
    <source>
        <dbReference type="ARBA" id="ARBA00001049"/>
    </source>
</evidence>
<evidence type="ECO:0000256" key="8">
    <source>
        <dbReference type="ARBA" id="ARBA00047417"/>
    </source>
</evidence>
<evidence type="ECO:0000256" key="3">
    <source>
        <dbReference type="ARBA" id="ARBA00009381"/>
    </source>
</evidence>
<feature type="active site" description="Nucleophile" evidence="9">
    <location>
        <position position="387"/>
    </location>
</feature>
<evidence type="ECO:0000256" key="5">
    <source>
        <dbReference type="ARBA" id="ARBA00022801"/>
    </source>
</evidence>
<evidence type="ECO:0000256" key="13">
    <source>
        <dbReference type="SAM" id="SignalP"/>
    </source>
</evidence>
<feature type="region of interest" description="Disordered" evidence="12">
    <location>
        <begin position="544"/>
        <end position="577"/>
    </location>
</feature>
<dbReference type="KEGG" id="mcad:Pan265_01600"/>
<dbReference type="PANTHER" id="PTHR43199">
    <property type="entry name" value="GLUTATHIONE HYDROLASE"/>
    <property type="match status" value="1"/>
</dbReference>
<dbReference type="EC" id="3.4.19.13" evidence="11"/>
<dbReference type="InterPro" id="IPR000101">
    <property type="entry name" value="GGT_peptidase"/>
</dbReference>
<feature type="binding site" evidence="10">
    <location>
        <position position="429"/>
    </location>
    <ligand>
        <name>L-glutamate</name>
        <dbReference type="ChEBI" id="CHEBI:29985"/>
    </ligand>
</feature>
<accession>A0A518BTP4</accession>
<evidence type="ECO:0000313" key="14">
    <source>
        <dbReference type="EMBL" id="QDU70335.1"/>
    </source>
</evidence>
<evidence type="ECO:0000256" key="9">
    <source>
        <dbReference type="PIRSR" id="PIRSR600101-1"/>
    </source>
</evidence>
<keyword evidence="11" id="KW-0317">Glutathione biosynthesis</keyword>
<comment type="catalytic activity">
    <reaction evidence="2 11">
        <text>glutathione + H2O = L-cysteinylglycine + L-glutamate</text>
        <dbReference type="Rhea" id="RHEA:28807"/>
        <dbReference type="ChEBI" id="CHEBI:15377"/>
        <dbReference type="ChEBI" id="CHEBI:29985"/>
        <dbReference type="ChEBI" id="CHEBI:57925"/>
        <dbReference type="ChEBI" id="CHEBI:61694"/>
        <dbReference type="EC" id="3.4.19.13"/>
    </reaction>
</comment>
<organism evidence="14 15">
    <name type="scientific">Mucisphaera calidilacus</name>
    <dbReference type="NCBI Taxonomy" id="2527982"/>
    <lineage>
        <taxon>Bacteria</taxon>
        <taxon>Pseudomonadati</taxon>
        <taxon>Planctomycetota</taxon>
        <taxon>Phycisphaerae</taxon>
        <taxon>Phycisphaerales</taxon>
        <taxon>Phycisphaeraceae</taxon>
        <taxon>Mucisphaera</taxon>
    </lineage>
</organism>
<dbReference type="GO" id="GO:0036374">
    <property type="term" value="F:glutathione hydrolase activity"/>
    <property type="evidence" value="ECO:0007669"/>
    <property type="project" value="UniProtKB-UniRule"/>
</dbReference>
<dbReference type="InterPro" id="IPR029055">
    <property type="entry name" value="Ntn_hydrolases_N"/>
</dbReference>
<keyword evidence="13" id="KW-0732">Signal</keyword>
<comment type="pathway">
    <text evidence="11">Sulfur metabolism; glutathione metabolism.</text>
</comment>
<dbReference type="NCBIfam" id="TIGR00066">
    <property type="entry name" value="g_glut_trans"/>
    <property type="match status" value="1"/>
</dbReference>
<dbReference type="Proteomes" id="UP000320386">
    <property type="component" value="Chromosome"/>
</dbReference>
<feature type="compositionally biased region" description="Low complexity" evidence="12">
    <location>
        <begin position="20"/>
        <end position="40"/>
    </location>
</feature>
<feature type="binding site" evidence="10">
    <location>
        <position position="480"/>
    </location>
    <ligand>
        <name>L-glutamate</name>
        <dbReference type="ChEBI" id="CHEBI:29985"/>
    </ligand>
</feature>
<dbReference type="PANTHER" id="PTHR43199:SF1">
    <property type="entry name" value="GLUTATHIONE HYDROLASE PROENZYME"/>
    <property type="match status" value="1"/>
</dbReference>
<keyword evidence="7 11" id="KW-0012">Acyltransferase</keyword>
<dbReference type="GO" id="GO:0006750">
    <property type="term" value="P:glutathione biosynthetic process"/>
    <property type="evidence" value="ECO:0007669"/>
    <property type="project" value="UniProtKB-KW"/>
</dbReference>
<dbReference type="InterPro" id="IPR043138">
    <property type="entry name" value="GGT_lsub"/>
</dbReference>
<evidence type="ECO:0000256" key="12">
    <source>
        <dbReference type="SAM" id="MobiDB-lite"/>
    </source>
</evidence>
<evidence type="ECO:0000256" key="6">
    <source>
        <dbReference type="ARBA" id="ARBA00023145"/>
    </source>
</evidence>
<dbReference type="PROSITE" id="PS51257">
    <property type="entry name" value="PROKAR_LIPOPROTEIN"/>
    <property type="match status" value="1"/>
</dbReference>
<gene>
    <name evidence="14" type="primary">ggt</name>
    <name evidence="14" type="ORF">Pan265_01600</name>
</gene>
<dbReference type="EMBL" id="CP036280">
    <property type="protein sequence ID" value="QDU70335.1"/>
    <property type="molecule type" value="Genomic_DNA"/>
</dbReference>
<reference evidence="14 15" key="1">
    <citation type="submission" date="2019-02" db="EMBL/GenBank/DDBJ databases">
        <title>Deep-cultivation of Planctomycetes and their phenomic and genomic characterization uncovers novel biology.</title>
        <authorList>
            <person name="Wiegand S."/>
            <person name="Jogler M."/>
            <person name="Boedeker C."/>
            <person name="Pinto D."/>
            <person name="Vollmers J."/>
            <person name="Rivas-Marin E."/>
            <person name="Kohn T."/>
            <person name="Peeters S.H."/>
            <person name="Heuer A."/>
            <person name="Rast P."/>
            <person name="Oberbeckmann S."/>
            <person name="Bunk B."/>
            <person name="Jeske O."/>
            <person name="Meyerdierks A."/>
            <person name="Storesund J.E."/>
            <person name="Kallscheuer N."/>
            <person name="Luecker S."/>
            <person name="Lage O.M."/>
            <person name="Pohl T."/>
            <person name="Merkel B.J."/>
            <person name="Hornburger P."/>
            <person name="Mueller R.-W."/>
            <person name="Bruemmer F."/>
            <person name="Labrenz M."/>
            <person name="Spormann A.M."/>
            <person name="Op den Camp H."/>
            <person name="Overmann J."/>
            <person name="Amann R."/>
            <person name="Jetten M.S.M."/>
            <person name="Mascher T."/>
            <person name="Medema M.H."/>
            <person name="Devos D.P."/>
            <person name="Kaster A.-K."/>
            <person name="Ovreas L."/>
            <person name="Rohde M."/>
            <person name="Galperin M.Y."/>
            <person name="Jogler C."/>
        </authorList>
    </citation>
    <scope>NUCLEOTIDE SEQUENCE [LARGE SCALE GENOMIC DNA]</scope>
    <source>
        <strain evidence="14 15">Pan265</strain>
    </source>
</reference>
<name>A0A518BTP4_9BACT</name>
<evidence type="ECO:0000313" key="15">
    <source>
        <dbReference type="Proteomes" id="UP000320386"/>
    </source>
</evidence>
<feature type="chain" id="PRO_5021758976" description="Glutathione hydrolase proenzyme" evidence="13">
    <location>
        <begin position="21"/>
        <end position="577"/>
    </location>
</feature>
<dbReference type="Gene3D" id="3.60.20.40">
    <property type="match status" value="1"/>
</dbReference>
<keyword evidence="5 11" id="KW-0378">Hydrolase</keyword>
<dbReference type="Pfam" id="PF01019">
    <property type="entry name" value="G_glu_transpept"/>
    <property type="match status" value="1"/>
</dbReference>
<evidence type="ECO:0000256" key="7">
    <source>
        <dbReference type="ARBA" id="ARBA00023315"/>
    </source>
</evidence>
<feature type="binding site" evidence="10">
    <location>
        <position position="112"/>
    </location>
    <ligand>
        <name>L-glutamate</name>
        <dbReference type="ChEBI" id="CHEBI:29985"/>
    </ligand>
</feature>
<dbReference type="Gene3D" id="1.10.246.130">
    <property type="match status" value="1"/>
</dbReference>
<evidence type="ECO:0000256" key="10">
    <source>
        <dbReference type="PIRSR" id="PIRSR600101-2"/>
    </source>
</evidence>
<dbReference type="InterPro" id="IPR043137">
    <property type="entry name" value="GGT_ssub_C"/>
</dbReference>
<dbReference type="SUPFAM" id="SSF56235">
    <property type="entry name" value="N-terminal nucleophile aminohydrolases (Ntn hydrolases)"/>
    <property type="match status" value="1"/>
</dbReference>
<comment type="similarity">
    <text evidence="3 11">Belongs to the gamma-glutamyltransferase family.</text>
</comment>
<feature type="binding site" evidence="10">
    <location>
        <begin position="458"/>
        <end position="459"/>
    </location>
    <ligand>
        <name>L-glutamate</name>
        <dbReference type="ChEBI" id="CHEBI:29985"/>
    </ligand>
</feature>
<proteinExistence type="inferred from homology"/>
<evidence type="ECO:0000256" key="11">
    <source>
        <dbReference type="RuleBase" id="RU368036"/>
    </source>
</evidence>
<protein>
    <recommendedName>
        <fullName evidence="11">Glutathione hydrolase proenzyme</fullName>
        <ecNumber evidence="11">2.3.2.2</ecNumber>
        <ecNumber evidence="11">3.4.19.13</ecNumber>
    </recommendedName>
    <component>
        <recommendedName>
            <fullName evidence="11">Glutathione hydrolase large chain</fullName>
        </recommendedName>
    </component>
    <component>
        <recommendedName>
            <fullName evidence="11">Glutathione hydrolase small chain</fullName>
        </recommendedName>
    </component>
</protein>
<dbReference type="EC" id="2.3.2.2" evidence="11"/>
<dbReference type="RefSeq" id="WP_236254526.1">
    <property type="nucleotide sequence ID" value="NZ_CP036280.1"/>
</dbReference>
<dbReference type="PRINTS" id="PR01210">
    <property type="entry name" value="GGTRANSPTASE"/>
</dbReference>